<gene>
    <name evidence="2" type="ORF">A3B54_01010</name>
</gene>
<feature type="transmembrane region" description="Helical" evidence="1">
    <location>
        <begin position="12"/>
        <end position="38"/>
    </location>
</feature>
<reference evidence="2 3" key="1">
    <citation type="journal article" date="2016" name="Nat. Commun.">
        <title>Thousands of microbial genomes shed light on interconnected biogeochemical processes in an aquifer system.</title>
        <authorList>
            <person name="Anantharaman K."/>
            <person name="Brown C.T."/>
            <person name="Hug L.A."/>
            <person name="Sharon I."/>
            <person name="Castelle C.J."/>
            <person name="Probst A.J."/>
            <person name="Thomas B.C."/>
            <person name="Singh A."/>
            <person name="Wilkins M.J."/>
            <person name="Karaoz U."/>
            <person name="Brodie E.L."/>
            <person name="Williams K.H."/>
            <person name="Hubbard S.S."/>
            <person name="Banfield J.F."/>
        </authorList>
    </citation>
    <scope>NUCLEOTIDE SEQUENCE [LARGE SCALE GENOMIC DNA]</scope>
</reference>
<proteinExistence type="predicted"/>
<name>A0A1F5H5V2_9BACT</name>
<evidence type="ECO:0000313" key="3">
    <source>
        <dbReference type="Proteomes" id="UP000177039"/>
    </source>
</evidence>
<accession>A0A1F5H5V2</accession>
<protein>
    <submittedName>
        <fullName evidence="2">Uncharacterized protein</fullName>
    </submittedName>
</protein>
<evidence type="ECO:0000313" key="2">
    <source>
        <dbReference type="EMBL" id="OGD99457.1"/>
    </source>
</evidence>
<dbReference type="Proteomes" id="UP000177039">
    <property type="component" value="Unassembled WGS sequence"/>
</dbReference>
<comment type="caution">
    <text evidence="2">The sequence shown here is derived from an EMBL/GenBank/DDBJ whole genome shotgun (WGS) entry which is preliminary data.</text>
</comment>
<dbReference type="AlphaFoldDB" id="A0A1F5H5V2"/>
<keyword evidence="1" id="KW-1133">Transmembrane helix</keyword>
<evidence type="ECO:0000256" key="1">
    <source>
        <dbReference type="SAM" id="Phobius"/>
    </source>
</evidence>
<dbReference type="EMBL" id="MFBT01000016">
    <property type="protein sequence ID" value="OGD99457.1"/>
    <property type="molecule type" value="Genomic_DNA"/>
</dbReference>
<sequence length="239" mass="27287">MIFSLPERFKRLLVILASNPIFLALVVIVLLGVSLFLLSEAKKTIKTPQIDLEQIAFSGAVKDTFTKNLEAAKSEKDQTKRFNLYYENFTVLRGVYIGNHDFQSRIQTETLAEFIKNEFPKNYKPELLSIPCLDSLCGSTNYPQEILALKPKIQAISSIEPQVLEDIFKKFEAAAFVGGQKSQWANYFDAFQSLKSEYQRTKDEKIKKVAGELSNFMQANFSETYQKIKAGQKSHYLEI</sequence>
<organism evidence="2 3">
    <name type="scientific">Candidatus Curtissbacteria bacterium RIFCSPLOWO2_01_FULL_42_50</name>
    <dbReference type="NCBI Taxonomy" id="1797730"/>
    <lineage>
        <taxon>Bacteria</taxon>
        <taxon>Candidatus Curtissiibacteriota</taxon>
    </lineage>
</organism>
<keyword evidence="1" id="KW-0812">Transmembrane</keyword>
<keyword evidence="1" id="KW-0472">Membrane</keyword>